<dbReference type="PANTHER" id="PTHR42736:SF1">
    <property type="entry name" value="PROTEIN-GLUTAMINE GAMMA-GLUTAMYLTRANSFERASE"/>
    <property type="match status" value="1"/>
</dbReference>
<feature type="compositionally biased region" description="Acidic residues" evidence="1">
    <location>
        <begin position="547"/>
        <end position="574"/>
    </location>
</feature>
<dbReference type="PANTHER" id="PTHR42736">
    <property type="entry name" value="PROTEIN-GLUTAMINE GAMMA-GLUTAMYLTRANSFERASE"/>
    <property type="match status" value="1"/>
</dbReference>
<gene>
    <name evidence="4" type="ORF">GS429_04910</name>
</gene>
<dbReference type="Proteomes" id="UP000434101">
    <property type="component" value="Unassembled WGS sequence"/>
</dbReference>
<dbReference type="SMART" id="SM00460">
    <property type="entry name" value="TGc"/>
    <property type="match status" value="1"/>
</dbReference>
<keyword evidence="2" id="KW-0472">Membrane</keyword>
<dbReference type="InterPro" id="IPR002931">
    <property type="entry name" value="Transglutaminase-like"/>
</dbReference>
<dbReference type="EMBL" id="WUYX01000019">
    <property type="protein sequence ID" value="MXV61413.1"/>
    <property type="molecule type" value="Genomic_DNA"/>
</dbReference>
<evidence type="ECO:0000259" key="3">
    <source>
        <dbReference type="SMART" id="SM00460"/>
    </source>
</evidence>
<proteinExistence type="predicted"/>
<feature type="transmembrane region" description="Helical" evidence="2">
    <location>
        <begin position="158"/>
        <end position="175"/>
    </location>
</feature>
<feature type="region of interest" description="Disordered" evidence="1">
    <location>
        <begin position="542"/>
        <end position="633"/>
    </location>
</feature>
<dbReference type="InterPro" id="IPR021878">
    <property type="entry name" value="TgpA_N"/>
</dbReference>
<keyword evidence="5" id="KW-1185">Reference proteome</keyword>
<feature type="transmembrane region" description="Helical" evidence="2">
    <location>
        <begin position="27"/>
        <end position="46"/>
    </location>
</feature>
<keyword evidence="2" id="KW-0812">Transmembrane</keyword>
<feature type="transmembrane region" description="Helical" evidence="2">
    <location>
        <begin position="83"/>
        <end position="100"/>
    </location>
</feature>
<evidence type="ECO:0000313" key="4">
    <source>
        <dbReference type="EMBL" id="MXV61413.1"/>
    </source>
</evidence>
<name>A0A6B0VJI9_9EURY</name>
<accession>A0A6B0VJI9</accession>
<organism evidence="4 5">
    <name type="scientific">Natronorubrum halalkaliphilum</name>
    <dbReference type="NCBI Taxonomy" id="2691917"/>
    <lineage>
        <taxon>Archaea</taxon>
        <taxon>Methanobacteriati</taxon>
        <taxon>Methanobacteriota</taxon>
        <taxon>Stenosarchaea group</taxon>
        <taxon>Halobacteria</taxon>
        <taxon>Halobacteriales</taxon>
        <taxon>Natrialbaceae</taxon>
        <taxon>Natronorubrum</taxon>
    </lineage>
</organism>
<keyword evidence="2" id="KW-1133">Transmembrane helix</keyword>
<feature type="transmembrane region" description="Helical" evidence="2">
    <location>
        <begin position="181"/>
        <end position="199"/>
    </location>
</feature>
<feature type="transmembrane region" description="Helical" evidence="2">
    <location>
        <begin position="211"/>
        <end position="229"/>
    </location>
</feature>
<dbReference type="InterPro" id="IPR025403">
    <property type="entry name" value="TgpA-like_C"/>
</dbReference>
<evidence type="ECO:0000256" key="2">
    <source>
        <dbReference type="SAM" id="Phobius"/>
    </source>
</evidence>
<dbReference type="Gene3D" id="3.10.620.30">
    <property type="match status" value="1"/>
</dbReference>
<comment type="caution">
    <text evidence="4">The sequence shown here is derived from an EMBL/GenBank/DDBJ whole genome shotgun (WGS) entry which is preliminary data.</text>
</comment>
<reference evidence="4 5" key="1">
    <citation type="submission" date="2020-01" db="EMBL/GenBank/DDBJ databases">
        <title>Natronorubrum sp. JWXQ-INN 674 isolated from Inner Mongolia Autonomous Region of China.</title>
        <authorList>
            <person name="Xue Q."/>
        </authorList>
    </citation>
    <scope>NUCLEOTIDE SEQUENCE [LARGE SCALE GENOMIC DNA]</scope>
    <source>
        <strain evidence="4 5">JWXQ-INN-674</strain>
    </source>
</reference>
<dbReference type="Pfam" id="PF13559">
    <property type="entry name" value="DUF4129"/>
    <property type="match status" value="1"/>
</dbReference>
<feature type="compositionally biased region" description="Acidic residues" evidence="1">
    <location>
        <begin position="581"/>
        <end position="601"/>
    </location>
</feature>
<feature type="transmembrane region" description="Helical" evidence="2">
    <location>
        <begin position="135"/>
        <end position="153"/>
    </location>
</feature>
<protein>
    <submittedName>
        <fullName evidence="4">DUF4129 domain-containing protein</fullName>
    </submittedName>
</protein>
<dbReference type="OrthoDB" id="18481at2157"/>
<evidence type="ECO:0000313" key="5">
    <source>
        <dbReference type="Proteomes" id="UP000434101"/>
    </source>
</evidence>
<dbReference type="AlphaFoldDB" id="A0A6B0VJI9"/>
<dbReference type="InterPro" id="IPR052901">
    <property type="entry name" value="Bact_TGase-like"/>
</dbReference>
<dbReference type="Pfam" id="PF01841">
    <property type="entry name" value="Transglut_core"/>
    <property type="match status" value="1"/>
</dbReference>
<dbReference type="InterPro" id="IPR038765">
    <property type="entry name" value="Papain-like_cys_pep_sf"/>
</dbReference>
<dbReference type="RefSeq" id="WP_160063273.1">
    <property type="nucleotide sequence ID" value="NZ_WUYX01000019.1"/>
</dbReference>
<sequence length="782" mass="84816">MSTDTGSHAGDRTVDLDIDRVIGPETFRLLALCCVLVMTASYVSVLREVTRVVGGTHSLFALVAVMLATATILSWAIRPRTATVGAIVACIFGFAYYLEISGVGAGVMLSASDAILSDTLSLIAGLPLIRMVEAGVWTLAYAPAPVFLSWYLAMRGRYSLSVVPGGLALGFLVLTGDAGTTITLVGTLAGIGAVGFGELERRDGSVAQADLIAVLFAIIIVLSLSVTFVPGDSGPTSSVSGSSPGTLEGAIDSAADRSAIGGSVELSPEVRFTVQSEQESYWRTGVYDRFTGDEWIRTGEPQNYDGAIDSPPGEYDRVRQLVTAETDLGVMPMAPQPLALEGDLSQHAEVTRHGQVHPTTPILEGDSYAVESAVVDPEPNELRTAGTDYPDPLIENFDYLQTPEGTSNEFEERTAEITADADNPYDTAVAIESHLRSSKGYSLDVDRPDGNVAEEFLFEMDEGYCVYFATTMVQMLRAEDVPARYVTGYTGGQQVDDDEYVVRGTDAHAWVEVYFPDHGWVSFEPTPGDSRDSVHADHVEQAREDGIDNVDTEDSEDEPLPEADREDENEDGSESDGQSDGSDDGTDSERDDDPNENDDSESNGNDSQRESENGSTDTVGEQHAGEGSEDDGWRSYLALPTVSRETATIGLIALVGLVASVHRTGATSRVRREIGLYWQRSGDDPDRDVERAYRRLERVLAREYRPRERSESPRQYLDALASDPERTIDPRVKTVTNRYERAIYGGGVTRADADDAIEIVDALARERLPVIGRRQTERDPEP</sequence>
<feature type="transmembrane region" description="Helical" evidence="2">
    <location>
        <begin position="58"/>
        <end position="77"/>
    </location>
</feature>
<dbReference type="Pfam" id="PF11992">
    <property type="entry name" value="TgpA_N"/>
    <property type="match status" value="1"/>
</dbReference>
<dbReference type="SUPFAM" id="SSF54001">
    <property type="entry name" value="Cysteine proteinases"/>
    <property type="match status" value="1"/>
</dbReference>
<evidence type="ECO:0000256" key="1">
    <source>
        <dbReference type="SAM" id="MobiDB-lite"/>
    </source>
</evidence>
<feature type="domain" description="Transglutaminase-like" evidence="3">
    <location>
        <begin position="457"/>
        <end position="527"/>
    </location>
</feature>